<dbReference type="Proteomes" id="UP001153714">
    <property type="component" value="Chromosome 13"/>
</dbReference>
<evidence type="ECO:0000313" key="1">
    <source>
        <dbReference type="EMBL" id="CAG9785189.1"/>
    </source>
</evidence>
<sequence>MEVPLKKKKYTQKYRKEWESSDEFKTLPSDNTKALCSFCKAELLAKLVDLRRHAETKKNTNKMKITSANKTIQFAPGKKFTNPKSRQAEGMLALYTIEHNSVFSFFFI</sequence>
<dbReference type="OrthoDB" id="10023262at2759"/>
<reference evidence="1" key="2">
    <citation type="submission" date="2022-10" db="EMBL/GenBank/DDBJ databases">
        <authorList>
            <consortium name="ENA_rothamsted_submissions"/>
            <consortium name="culmorum"/>
            <person name="King R."/>
        </authorList>
    </citation>
    <scope>NUCLEOTIDE SEQUENCE</scope>
</reference>
<evidence type="ECO:0000313" key="2">
    <source>
        <dbReference type="Proteomes" id="UP001153714"/>
    </source>
</evidence>
<proteinExistence type="predicted"/>
<name>A0A9N9QXH1_9NEOP</name>
<dbReference type="AlphaFoldDB" id="A0A9N9QXH1"/>
<accession>A0A9N9QXH1</accession>
<protein>
    <submittedName>
        <fullName evidence="1">Uncharacterized protein</fullName>
    </submittedName>
</protein>
<keyword evidence="2" id="KW-1185">Reference proteome</keyword>
<gene>
    <name evidence="1" type="ORF">DIATSA_LOCUS3243</name>
</gene>
<dbReference type="EMBL" id="OU893344">
    <property type="protein sequence ID" value="CAG9785189.1"/>
    <property type="molecule type" value="Genomic_DNA"/>
</dbReference>
<organism evidence="1 2">
    <name type="scientific">Diatraea saccharalis</name>
    <name type="common">sugarcane borer</name>
    <dbReference type="NCBI Taxonomy" id="40085"/>
    <lineage>
        <taxon>Eukaryota</taxon>
        <taxon>Metazoa</taxon>
        <taxon>Ecdysozoa</taxon>
        <taxon>Arthropoda</taxon>
        <taxon>Hexapoda</taxon>
        <taxon>Insecta</taxon>
        <taxon>Pterygota</taxon>
        <taxon>Neoptera</taxon>
        <taxon>Endopterygota</taxon>
        <taxon>Lepidoptera</taxon>
        <taxon>Glossata</taxon>
        <taxon>Ditrysia</taxon>
        <taxon>Pyraloidea</taxon>
        <taxon>Crambidae</taxon>
        <taxon>Crambinae</taxon>
        <taxon>Diatraea</taxon>
    </lineage>
</organism>
<reference evidence="1" key="1">
    <citation type="submission" date="2021-12" db="EMBL/GenBank/DDBJ databases">
        <authorList>
            <person name="King R."/>
        </authorList>
    </citation>
    <scope>NUCLEOTIDE SEQUENCE</scope>
</reference>